<comment type="pathway">
    <text evidence="11">Sulfur metabolism; glutathione metabolism.</text>
</comment>
<keyword evidence="11" id="KW-0317">Glutathione biosynthesis</keyword>
<dbReference type="PANTHER" id="PTHR43199">
    <property type="entry name" value="GLUTATHIONE HYDROLASE"/>
    <property type="match status" value="1"/>
</dbReference>
<dbReference type="GO" id="GO:0036374">
    <property type="term" value="F:glutathione hydrolase activity"/>
    <property type="evidence" value="ECO:0007669"/>
    <property type="project" value="UniProtKB-UniRule"/>
</dbReference>
<keyword evidence="7 11" id="KW-0012">Acyltransferase</keyword>
<dbReference type="GO" id="GO:0006751">
    <property type="term" value="P:glutathione catabolic process"/>
    <property type="evidence" value="ECO:0007669"/>
    <property type="project" value="UniProtKB-UniRule"/>
</dbReference>
<evidence type="ECO:0000256" key="7">
    <source>
        <dbReference type="ARBA" id="ARBA00023315"/>
    </source>
</evidence>
<dbReference type="EC" id="2.3.2.2" evidence="11"/>
<evidence type="ECO:0000313" key="13">
    <source>
        <dbReference type="EMBL" id="CAA9551803.1"/>
    </source>
</evidence>
<dbReference type="InterPro" id="IPR043137">
    <property type="entry name" value="GGT_ssub_C"/>
</dbReference>
<dbReference type="Gene3D" id="1.10.246.130">
    <property type="match status" value="1"/>
</dbReference>
<dbReference type="GO" id="GO:0103068">
    <property type="term" value="F:leukotriene C4 gamma-glutamyl transferase activity"/>
    <property type="evidence" value="ECO:0007669"/>
    <property type="project" value="UniProtKB-EC"/>
</dbReference>
<dbReference type="Gene3D" id="3.60.20.40">
    <property type="match status" value="1"/>
</dbReference>
<evidence type="ECO:0000256" key="8">
    <source>
        <dbReference type="ARBA" id="ARBA00047417"/>
    </source>
</evidence>
<evidence type="ECO:0000256" key="6">
    <source>
        <dbReference type="ARBA" id="ARBA00023145"/>
    </source>
</evidence>
<evidence type="ECO:0000256" key="1">
    <source>
        <dbReference type="ARBA" id="ARBA00001049"/>
    </source>
</evidence>
<comment type="catalytic activity">
    <reaction evidence="1 11">
        <text>an S-substituted glutathione + H2O = an S-substituted L-cysteinylglycine + L-glutamate</text>
        <dbReference type="Rhea" id="RHEA:59468"/>
        <dbReference type="ChEBI" id="CHEBI:15377"/>
        <dbReference type="ChEBI" id="CHEBI:29985"/>
        <dbReference type="ChEBI" id="CHEBI:90779"/>
        <dbReference type="ChEBI" id="CHEBI:143103"/>
        <dbReference type="EC" id="3.4.19.13"/>
    </reaction>
</comment>
<sequence length="570" mass="59740">MQYGWRTVDRVEPIGERGMVAAKHRLASEAGARMFALGGNAIDAAIATAFASGVVEPMMSGLGGGGVMIVHDPADGQSYCVEFGMRSPALATPDCYDLAEGRSTEVFKWRAVKDEANTVGYRAVAVPGAVAGYTTALARWGRLPLATVIGPAIELAATALPVEWYHAVLVGRERHRLRRFPASAAIFLDDDAPPRAVDLEGVGGRLQQTDLARTLERIAADGPDAFYRGPLAAAIDADMRANDGLLRADDLAAYRAVIRPALTFPYRDQTVATVPGPFGGVTMAEMLRLLDGFDLSAGGPDAATFHLIAEASLLAFADRFAHLADSEVVPVPFAGLLTDEYIAARRALIDPARAATSRAAGDPWRYEPGGRPGALPPPSAPGPARSNTTHLCAADRDGLAVSLTSTLMSSFGSAVTIPGTGILLNNGMSWFDPEPGRAASLGPSRRPLTNQTPAIVLDGGKPRLVVGASGGRRILDAVAQIIIGHLDFGRSPQGAIGGARMDCSEGRLLIDDRVGQEQIDALIARGHTVKPIHNDFFGGGFASPTAIGYDPDGRLRGGADPFYPAIAIGV</sequence>
<comment type="catalytic activity">
    <reaction evidence="2 11">
        <text>glutathione + H2O = L-cysteinylglycine + L-glutamate</text>
        <dbReference type="Rhea" id="RHEA:28807"/>
        <dbReference type="ChEBI" id="CHEBI:15377"/>
        <dbReference type="ChEBI" id="CHEBI:29985"/>
        <dbReference type="ChEBI" id="CHEBI:57925"/>
        <dbReference type="ChEBI" id="CHEBI:61694"/>
        <dbReference type="EC" id="3.4.19.13"/>
    </reaction>
</comment>
<dbReference type="EMBL" id="CADCWN010000024">
    <property type="protein sequence ID" value="CAA9551803.1"/>
    <property type="molecule type" value="Genomic_DNA"/>
</dbReference>
<dbReference type="InterPro" id="IPR051792">
    <property type="entry name" value="GGT_bact"/>
</dbReference>
<dbReference type="InterPro" id="IPR000101">
    <property type="entry name" value="GGT_peptidase"/>
</dbReference>
<name>A0A6J4UIK6_9BACT</name>
<comment type="subunit">
    <text evidence="11">This enzyme consists of two polypeptide chains, which are synthesized in precursor form from a single polypeptide.</text>
</comment>
<reference evidence="13" key="1">
    <citation type="submission" date="2020-02" db="EMBL/GenBank/DDBJ databases">
        <authorList>
            <person name="Meier V. D."/>
        </authorList>
    </citation>
    <scope>NUCLEOTIDE SEQUENCE</scope>
    <source>
        <strain evidence="13">AVDCRST_MAG18</strain>
    </source>
</reference>
<dbReference type="EC" id="3.4.19.13" evidence="11"/>
<evidence type="ECO:0000256" key="2">
    <source>
        <dbReference type="ARBA" id="ARBA00001089"/>
    </source>
</evidence>
<dbReference type="NCBIfam" id="TIGR00066">
    <property type="entry name" value="g_glut_trans"/>
    <property type="match status" value="1"/>
</dbReference>
<evidence type="ECO:0000256" key="10">
    <source>
        <dbReference type="PIRSR" id="PIRSR600101-2"/>
    </source>
</evidence>
<feature type="region of interest" description="Disordered" evidence="12">
    <location>
        <begin position="359"/>
        <end position="389"/>
    </location>
</feature>
<protein>
    <recommendedName>
        <fullName evidence="11">Glutathione hydrolase proenzyme</fullName>
        <ecNumber evidence="11">2.3.2.2</ecNumber>
        <ecNumber evidence="11">3.4.19.13</ecNumber>
    </recommendedName>
    <component>
        <recommendedName>
            <fullName evidence="11">Glutathione hydrolase large chain</fullName>
        </recommendedName>
    </component>
    <component>
        <recommendedName>
            <fullName evidence="11">Glutathione hydrolase small chain</fullName>
        </recommendedName>
    </component>
</protein>
<dbReference type="InterPro" id="IPR029055">
    <property type="entry name" value="Ntn_hydrolases_N"/>
</dbReference>
<comment type="similarity">
    <text evidence="3 11">Belongs to the gamma-glutamyltransferase family.</text>
</comment>
<evidence type="ECO:0000256" key="3">
    <source>
        <dbReference type="ARBA" id="ARBA00009381"/>
    </source>
</evidence>
<dbReference type="GO" id="GO:0006750">
    <property type="term" value="P:glutathione biosynthetic process"/>
    <property type="evidence" value="ECO:0007669"/>
    <property type="project" value="UniProtKB-KW"/>
</dbReference>
<gene>
    <name evidence="13" type="ORF">AVDCRST_MAG18-379</name>
</gene>
<evidence type="ECO:0000256" key="4">
    <source>
        <dbReference type="ARBA" id="ARBA00022679"/>
    </source>
</evidence>
<dbReference type="InterPro" id="IPR043138">
    <property type="entry name" value="GGT_lsub"/>
</dbReference>
<dbReference type="Pfam" id="PF01019">
    <property type="entry name" value="G_glu_transpept"/>
    <property type="match status" value="1"/>
</dbReference>
<comment type="catalytic activity">
    <reaction evidence="8 11">
        <text>an N-terminal (5-L-glutamyl)-[peptide] + an alpha-amino acid = 5-L-glutamyl amino acid + an N-terminal L-alpha-aminoacyl-[peptide]</text>
        <dbReference type="Rhea" id="RHEA:23904"/>
        <dbReference type="Rhea" id="RHEA-COMP:9780"/>
        <dbReference type="Rhea" id="RHEA-COMP:9795"/>
        <dbReference type="ChEBI" id="CHEBI:77644"/>
        <dbReference type="ChEBI" id="CHEBI:78597"/>
        <dbReference type="ChEBI" id="CHEBI:78599"/>
        <dbReference type="ChEBI" id="CHEBI:78608"/>
        <dbReference type="EC" id="2.3.2.2"/>
    </reaction>
</comment>
<evidence type="ECO:0000256" key="11">
    <source>
        <dbReference type="RuleBase" id="RU368036"/>
    </source>
</evidence>
<organism evidence="13">
    <name type="scientific">uncultured Thermomicrobiales bacterium</name>
    <dbReference type="NCBI Taxonomy" id="1645740"/>
    <lineage>
        <taxon>Bacteria</taxon>
        <taxon>Pseudomonadati</taxon>
        <taxon>Thermomicrobiota</taxon>
        <taxon>Thermomicrobia</taxon>
        <taxon>Thermomicrobiales</taxon>
        <taxon>environmental samples</taxon>
    </lineage>
</organism>
<feature type="active site" description="Nucleophile" evidence="9">
    <location>
        <position position="388"/>
    </location>
</feature>
<dbReference type="PANTHER" id="PTHR43199:SF1">
    <property type="entry name" value="GLUTATHIONE HYDROLASE PROENZYME"/>
    <property type="match status" value="1"/>
</dbReference>
<keyword evidence="4 11" id="KW-0808">Transferase</keyword>
<dbReference type="SUPFAM" id="SSF56235">
    <property type="entry name" value="N-terminal nucleophile aminohydrolases (Ntn hydrolases)"/>
    <property type="match status" value="1"/>
</dbReference>
<keyword evidence="5 11" id="KW-0378">Hydrolase</keyword>
<feature type="binding site" evidence="10">
    <location>
        <position position="471"/>
    </location>
    <ligand>
        <name>L-glutamate</name>
        <dbReference type="ChEBI" id="CHEBI:29985"/>
    </ligand>
</feature>
<dbReference type="AlphaFoldDB" id="A0A6J4UIK6"/>
<accession>A0A6J4UIK6</accession>
<dbReference type="UniPathway" id="UPA00204"/>
<evidence type="ECO:0000256" key="5">
    <source>
        <dbReference type="ARBA" id="ARBA00022801"/>
    </source>
</evidence>
<comment type="PTM">
    <text evidence="11">Cleaved by autocatalysis into a large and a small subunit.</text>
</comment>
<evidence type="ECO:0000256" key="9">
    <source>
        <dbReference type="PIRSR" id="PIRSR600101-1"/>
    </source>
</evidence>
<proteinExistence type="inferred from homology"/>
<keyword evidence="6 11" id="KW-0865">Zymogen</keyword>
<dbReference type="PRINTS" id="PR01210">
    <property type="entry name" value="GGTRANSPTASE"/>
</dbReference>
<evidence type="ECO:0000256" key="12">
    <source>
        <dbReference type="SAM" id="MobiDB-lite"/>
    </source>
</evidence>